<evidence type="ECO:0000313" key="2">
    <source>
        <dbReference type="Proteomes" id="UP000198669"/>
    </source>
</evidence>
<organism evidence="1 2">
    <name type="scientific">Methanohalophilus halophilus</name>
    <dbReference type="NCBI Taxonomy" id="2177"/>
    <lineage>
        <taxon>Archaea</taxon>
        <taxon>Methanobacteriati</taxon>
        <taxon>Methanobacteriota</taxon>
        <taxon>Stenosarchaea group</taxon>
        <taxon>Methanomicrobia</taxon>
        <taxon>Methanosarcinales</taxon>
        <taxon>Methanosarcinaceae</taxon>
        <taxon>Methanohalophilus</taxon>
    </lineage>
</organism>
<gene>
    <name evidence="1" type="ORF">SAMN04515625_1508</name>
</gene>
<dbReference type="Proteomes" id="UP000198669">
    <property type="component" value="Unassembled WGS sequence"/>
</dbReference>
<proteinExistence type="predicted"/>
<evidence type="ECO:0000313" key="1">
    <source>
        <dbReference type="EMBL" id="SDW72600.1"/>
    </source>
</evidence>
<dbReference type="EMBL" id="FNMU01000004">
    <property type="protein sequence ID" value="SDW72600.1"/>
    <property type="molecule type" value="Genomic_DNA"/>
</dbReference>
<sequence length="29" mass="3564">MKNIYDGHIYNESIYIRIYSDDELIEGWI</sequence>
<accession>A0A1H2VW77</accession>
<dbReference type="AlphaFoldDB" id="A0A1H2VW77"/>
<name>A0A1H2VW77_9EURY</name>
<reference evidence="1 2" key="1">
    <citation type="submission" date="2016-10" db="EMBL/GenBank/DDBJ databases">
        <authorList>
            <person name="de Groot N.N."/>
        </authorList>
    </citation>
    <scope>NUCLEOTIDE SEQUENCE [LARGE SCALE GENOMIC DNA]</scope>
    <source>
        <strain evidence="1 2">Z-7982</strain>
    </source>
</reference>
<protein>
    <submittedName>
        <fullName evidence="1">Uncharacterized protein</fullName>
    </submittedName>
</protein>